<dbReference type="EMBL" id="JAGPXF010000005">
    <property type="protein sequence ID" value="KAH7242649.1"/>
    <property type="molecule type" value="Genomic_DNA"/>
</dbReference>
<dbReference type="Proteomes" id="UP000813427">
    <property type="component" value="Unassembled WGS sequence"/>
</dbReference>
<comment type="caution">
    <text evidence="1">The sequence shown here is derived from an EMBL/GenBank/DDBJ whole genome shotgun (WGS) entry which is preliminary data.</text>
</comment>
<sequence length="523" mass="59427">MSGIEVVGVVLAVLPLAIEALKAYKAMLSRVRGADRDLKALIQDLETEQVRLQTTCEVLLDGIAPLSRIDEIVKKPFEPEWEQFSDNIRERLWTTMNTFKEHARVMQEAAEELREKLCIKEDGQRRLSSSKAILEEYKKMASFSLRKKDYESIISRIKTANSVLHELADDNRKLEPSRRRRSQARVTRLIRGLSQSVFDGLRCAVKCRCVQSHDLCRSPSPRRRVRFLEMLGSKSRLESTSSEKTLTDVSKRTIVTNPSLFPSTASLPLLSSDLCQVLVAWYKEQGNPAAPCCGYIADPHRTFGLYPQNYFPEPSPTITLRQILRGEHNKFEELDILDRLKVTLAVSTNILHLYKPPWLARILTLDDIVFFQGNQKTAYHSLSPARPSITGIFVRMPVVAAPSEIQLPRKPRKPSKASNLIVLSLGALLIQVMIGRAEPALDMAAVPDTDLKAMMEKREAGFQWRNKVLEEVGDNYMMAVEWCLDNALGFMGLEDEEFCQNFYEGVVLRLEKDVQQLSSCVWE</sequence>
<name>A0A8K0RV20_9HYPO</name>
<proteinExistence type="predicted"/>
<dbReference type="PANTHER" id="PTHR35186:SF4">
    <property type="entry name" value="PRION-INHIBITION AND PROPAGATION HELO DOMAIN-CONTAINING PROTEIN"/>
    <property type="match status" value="1"/>
</dbReference>
<evidence type="ECO:0000313" key="1">
    <source>
        <dbReference type="EMBL" id="KAH7242649.1"/>
    </source>
</evidence>
<accession>A0A8K0RV20</accession>
<gene>
    <name evidence="1" type="ORF">BKA59DRAFT_441911</name>
</gene>
<protein>
    <submittedName>
        <fullName evidence="1">Uncharacterized protein</fullName>
    </submittedName>
</protein>
<reference evidence="1" key="1">
    <citation type="journal article" date="2021" name="Nat. Commun.">
        <title>Genetic determinants of endophytism in the Arabidopsis root mycobiome.</title>
        <authorList>
            <person name="Mesny F."/>
            <person name="Miyauchi S."/>
            <person name="Thiergart T."/>
            <person name="Pickel B."/>
            <person name="Atanasova L."/>
            <person name="Karlsson M."/>
            <person name="Huettel B."/>
            <person name="Barry K.W."/>
            <person name="Haridas S."/>
            <person name="Chen C."/>
            <person name="Bauer D."/>
            <person name="Andreopoulos W."/>
            <person name="Pangilinan J."/>
            <person name="LaButti K."/>
            <person name="Riley R."/>
            <person name="Lipzen A."/>
            <person name="Clum A."/>
            <person name="Drula E."/>
            <person name="Henrissat B."/>
            <person name="Kohler A."/>
            <person name="Grigoriev I.V."/>
            <person name="Martin F.M."/>
            <person name="Hacquard S."/>
        </authorList>
    </citation>
    <scope>NUCLEOTIDE SEQUENCE</scope>
    <source>
        <strain evidence="1">MPI-SDFR-AT-0068</strain>
    </source>
</reference>
<dbReference type="AlphaFoldDB" id="A0A8K0RV20"/>
<keyword evidence="2" id="KW-1185">Reference proteome</keyword>
<dbReference type="OrthoDB" id="3565018at2759"/>
<evidence type="ECO:0000313" key="2">
    <source>
        <dbReference type="Proteomes" id="UP000813427"/>
    </source>
</evidence>
<organism evidence="1 2">
    <name type="scientific">Fusarium tricinctum</name>
    <dbReference type="NCBI Taxonomy" id="61284"/>
    <lineage>
        <taxon>Eukaryota</taxon>
        <taxon>Fungi</taxon>
        <taxon>Dikarya</taxon>
        <taxon>Ascomycota</taxon>
        <taxon>Pezizomycotina</taxon>
        <taxon>Sordariomycetes</taxon>
        <taxon>Hypocreomycetidae</taxon>
        <taxon>Hypocreales</taxon>
        <taxon>Nectriaceae</taxon>
        <taxon>Fusarium</taxon>
        <taxon>Fusarium tricinctum species complex</taxon>
    </lineage>
</organism>
<dbReference type="PANTHER" id="PTHR35186">
    <property type="entry name" value="ANK_REP_REGION DOMAIN-CONTAINING PROTEIN"/>
    <property type="match status" value="1"/>
</dbReference>